<dbReference type="Gene3D" id="3.20.20.190">
    <property type="entry name" value="Phosphatidylinositol (PI) phosphodiesterase"/>
    <property type="match status" value="1"/>
</dbReference>
<dbReference type="STRING" id="667015.Bacsa_1205"/>
<dbReference type="KEGG" id="bsa:Bacsa_1205"/>
<evidence type="ECO:0000313" key="2">
    <source>
        <dbReference type="EMBL" id="ADY35787.1"/>
    </source>
</evidence>
<dbReference type="EMBL" id="CP002530">
    <property type="protein sequence ID" value="ADY35787.1"/>
    <property type="molecule type" value="Genomic_DNA"/>
</dbReference>
<dbReference type="eggNOG" id="COG0584">
    <property type="taxonomic scope" value="Bacteria"/>
</dbReference>
<dbReference type="PANTHER" id="PTHR46211">
    <property type="entry name" value="GLYCEROPHOSPHORYL DIESTER PHOSPHODIESTERASE"/>
    <property type="match status" value="1"/>
</dbReference>
<dbReference type="PANTHER" id="PTHR46211:SF1">
    <property type="entry name" value="GLYCEROPHOSPHODIESTER PHOSPHODIESTERASE, CYTOPLASMIC"/>
    <property type="match status" value="1"/>
</dbReference>
<dbReference type="OrthoDB" id="9776255at2"/>
<dbReference type="AlphaFoldDB" id="F0R6C3"/>
<dbReference type="SUPFAM" id="SSF51695">
    <property type="entry name" value="PLC-like phosphodiesterases"/>
    <property type="match status" value="1"/>
</dbReference>
<dbReference type="HOGENOM" id="CLU_030006_3_5_10"/>
<gene>
    <name evidence="2" type="ordered locus">Bacsa_1205</name>
</gene>
<sequence length="249" mass="29059">MMKTWKWITLLYIFLLFSCTSDIDEFFTSKENLSQIIAHQGNWQWEGWKRNSIEALKSALEMGFYGSECDVRMTKDSVFVIEHDDDYYGIKISATNYIDITTQLIDDVHLATLNEFFDIITNTPQSSTKLILDLKHVDVNRLLTEIERRGLESKVEFFCTRTYMETLRARGYAHATWIYDPTVTPQEAAKAGIKGVSYQENFIQSNGRIMEDIKTYRLKANVWTVNNKEKIKAYIQKGFIVTSDRPIQR</sequence>
<proteinExistence type="predicted"/>
<evidence type="ECO:0000313" key="3">
    <source>
        <dbReference type="Proteomes" id="UP000007486"/>
    </source>
</evidence>
<dbReference type="GO" id="GO:0006629">
    <property type="term" value="P:lipid metabolic process"/>
    <property type="evidence" value="ECO:0007669"/>
    <property type="project" value="InterPro"/>
</dbReference>
<dbReference type="RefSeq" id="WP_013617222.1">
    <property type="nucleotide sequence ID" value="NC_015164.1"/>
</dbReference>
<protein>
    <submittedName>
        <fullName evidence="2">Glycerophosphoryl diester phosphodiesterase</fullName>
    </submittedName>
</protein>
<name>F0R6C3_PHOSB</name>
<dbReference type="InterPro" id="IPR030395">
    <property type="entry name" value="GP_PDE_dom"/>
</dbReference>
<feature type="domain" description="GP-PDE" evidence="1">
    <location>
        <begin position="50"/>
        <end position="236"/>
    </location>
</feature>
<dbReference type="PROSITE" id="PS51257">
    <property type="entry name" value="PROKAR_LIPOPROTEIN"/>
    <property type="match status" value="1"/>
</dbReference>
<organism evidence="2 3">
    <name type="scientific">Phocaeicola salanitronis (strain DSM 18170 / JCM 13657 / CCUG 60908 / BL78)</name>
    <name type="common">Bacteroides salanitronis</name>
    <dbReference type="NCBI Taxonomy" id="667015"/>
    <lineage>
        <taxon>Bacteria</taxon>
        <taxon>Pseudomonadati</taxon>
        <taxon>Bacteroidota</taxon>
        <taxon>Bacteroidia</taxon>
        <taxon>Bacteroidales</taxon>
        <taxon>Bacteroidaceae</taxon>
        <taxon>Phocaeicola</taxon>
    </lineage>
</organism>
<accession>F0R6C3</accession>
<keyword evidence="3" id="KW-1185">Reference proteome</keyword>
<dbReference type="GO" id="GO:0008081">
    <property type="term" value="F:phosphoric diester hydrolase activity"/>
    <property type="evidence" value="ECO:0007669"/>
    <property type="project" value="InterPro"/>
</dbReference>
<dbReference type="Proteomes" id="UP000007486">
    <property type="component" value="Chromosome"/>
</dbReference>
<evidence type="ECO:0000259" key="1">
    <source>
        <dbReference type="Pfam" id="PF03009"/>
    </source>
</evidence>
<dbReference type="Pfam" id="PF03009">
    <property type="entry name" value="GDPD"/>
    <property type="match status" value="1"/>
</dbReference>
<reference evidence="2 3" key="1">
    <citation type="journal article" date="2011" name="Stand. Genomic Sci.">
        <title>Complete genome sequence of Bacteroides salanitronis type strain (BL78).</title>
        <authorList>
            <person name="Gronow S."/>
            <person name="Held B."/>
            <person name="Lucas S."/>
            <person name="Lapidus A."/>
            <person name="Del Rio T.G."/>
            <person name="Nolan M."/>
            <person name="Tice H."/>
            <person name="Deshpande S."/>
            <person name="Cheng J.F."/>
            <person name="Pitluck S."/>
            <person name="Liolios K."/>
            <person name="Pagani I."/>
            <person name="Ivanova N."/>
            <person name="Mavromatis K."/>
            <person name="Pati A."/>
            <person name="Tapia R."/>
            <person name="Han C."/>
            <person name="Goodwin L."/>
            <person name="Chen A."/>
            <person name="Palaniappan K."/>
            <person name="Land M."/>
            <person name="Hauser L."/>
            <person name="Chang Y.J."/>
            <person name="Jeffries C.D."/>
            <person name="Brambilla E.M."/>
            <person name="Rohde M."/>
            <person name="Goker M."/>
            <person name="Detter J.C."/>
            <person name="Woyke T."/>
            <person name="Bristow J."/>
            <person name="Markowitz V."/>
            <person name="Hugenholtz P."/>
            <person name="Kyrpides N.C."/>
            <person name="Klenk H.P."/>
            <person name="Eisen J.A."/>
        </authorList>
    </citation>
    <scope>NUCLEOTIDE SEQUENCE [LARGE SCALE GENOMIC DNA]</scope>
    <source>
        <strain evidence="2 3">DSM 18170</strain>
    </source>
</reference>
<dbReference type="InterPro" id="IPR017946">
    <property type="entry name" value="PLC-like_Pdiesterase_TIM-brl"/>
</dbReference>